<accession>A0A267FC36</accession>
<dbReference type="GO" id="GO:0004674">
    <property type="term" value="F:protein serine/threonine kinase activity"/>
    <property type="evidence" value="ECO:0007669"/>
    <property type="project" value="UniProtKB-KW"/>
</dbReference>
<feature type="binding site" evidence="15">
    <location>
        <position position="438"/>
    </location>
    <ligand>
        <name>ATP</name>
        <dbReference type="ChEBI" id="CHEBI:30616"/>
    </ligand>
</feature>
<dbReference type="InterPro" id="IPR000719">
    <property type="entry name" value="Prot_kinase_dom"/>
</dbReference>
<dbReference type="EMBL" id="NIVC01000884">
    <property type="protein sequence ID" value="PAA75452.1"/>
    <property type="molecule type" value="Genomic_DNA"/>
</dbReference>
<evidence type="ECO:0000256" key="14">
    <source>
        <dbReference type="ARBA" id="ARBA00048679"/>
    </source>
</evidence>
<dbReference type="GO" id="GO:0005524">
    <property type="term" value="F:ATP binding"/>
    <property type="evidence" value="ECO:0007669"/>
    <property type="project" value="UniProtKB-UniRule"/>
</dbReference>
<feature type="domain" description="AGC-kinase C-terminal" evidence="18">
    <location>
        <begin position="702"/>
        <end position="774"/>
    </location>
</feature>
<organism evidence="19 21">
    <name type="scientific">Macrostomum lignano</name>
    <dbReference type="NCBI Taxonomy" id="282301"/>
    <lineage>
        <taxon>Eukaryota</taxon>
        <taxon>Metazoa</taxon>
        <taxon>Spiralia</taxon>
        <taxon>Lophotrochozoa</taxon>
        <taxon>Platyhelminthes</taxon>
        <taxon>Rhabditophora</taxon>
        <taxon>Macrostomorpha</taxon>
        <taxon>Macrostomida</taxon>
        <taxon>Macrostomidae</taxon>
        <taxon>Macrostomum</taxon>
    </lineage>
</organism>
<dbReference type="GO" id="GO:0007010">
    <property type="term" value="P:cytoskeleton organization"/>
    <property type="evidence" value="ECO:0007669"/>
    <property type="project" value="UniProtKB-ARBA"/>
</dbReference>
<evidence type="ECO:0000256" key="2">
    <source>
        <dbReference type="ARBA" id="ARBA00004496"/>
    </source>
</evidence>
<evidence type="ECO:0000256" key="10">
    <source>
        <dbReference type="ARBA" id="ARBA00022777"/>
    </source>
</evidence>
<dbReference type="EMBL" id="NIVC01001170">
    <property type="protein sequence ID" value="PAA71340.1"/>
    <property type="molecule type" value="Genomic_DNA"/>
</dbReference>
<feature type="domain" description="Protein kinase" evidence="17">
    <location>
        <begin position="409"/>
        <end position="698"/>
    </location>
</feature>
<evidence type="ECO:0000256" key="5">
    <source>
        <dbReference type="ARBA" id="ARBA00022527"/>
    </source>
</evidence>
<evidence type="ECO:0000259" key="17">
    <source>
        <dbReference type="PROSITE" id="PS50011"/>
    </source>
</evidence>
<dbReference type="EC" id="2.7.11.1" evidence="3"/>
<dbReference type="AlphaFoldDB" id="A0A267FC36"/>
<dbReference type="PROSITE" id="PS50011">
    <property type="entry name" value="PROTEIN_KINASE_DOM"/>
    <property type="match status" value="1"/>
</dbReference>
<comment type="catalytic activity">
    <reaction evidence="13">
        <text>L-threonyl-[protein] + ATP = O-phospho-L-threonyl-[protein] + ADP + H(+)</text>
        <dbReference type="Rhea" id="RHEA:46608"/>
        <dbReference type="Rhea" id="RHEA-COMP:11060"/>
        <dbReference type="Rhea" id="RHEA-COMP:11605"/>
        <dbReference type="ChEBI" id="CHEBI:15378"/>
        <dbReference type="ChEBI" id="CHEBI:30013"/>
        <dbReference type="ChEBI" id="CHEBI:30616"/>
        <dbReference type="ChEBI" id="CHEBI:61977"/>
        <dbReference type="ChEBI" id="CHEBI:456216"/>
        <dbReference type="EC" id="2.7.11.1"/>
    </reaction>
</comment>
<proteinExistence type="predicted"/>
<evidence type="ECO:0000256" key="7">
    <source>
        <dbReference type="ARBA" id="ARBA00022679"/>
    </source>
</evidence>
<evidence type="ECO:0000256" key="16">
    <source>
        <dbReference type="SAM" id="MobiDB-lite"/>
    </source>
</evidence>
<dbReference type="GO" id="GO:0005737">
    <property type="term" value="C:cytoplasm"/>
    <property type="evidence" value="ECO:0007669"/>
    <property type="project" value="UniProtKB-SubCell"/>
</dbReference>
<keyword evidence="5" id="KW-0723">Serine/threonine-protein kinase</keyword>
<keyword evidence="11 15" id="KW-0067">ATP-binding</keyword>
<protein>
    <recommendedName>
        <fullName evidence="3">non-specific serine/threonine protein kinase</fullName>
        <ecNumber evidence="3">2.7.11.1</ecNumber>
    </recommendedName>
</protein>
<dbReference type="PANTHER" id="PTHR22988">
    <property type="entry name" value="MYOTONIC DYSTROPHY S/T KINASE-RELATED"/>
    <property type="match status" value="1"/>
</dbReference>
<feature type="compositionally biased region" description="Low complexity" evidence="16">
    <location>
        <begin position="233"/>
        <end position="245"/>
    </location>
</feature>
<evidence type="ECO:0000256" key="1">
    <source>
        <dbReference type="ARBA" id="ARBA00001946"/>
    </source>
</evidence>
<gene>
    <name evidence="19" type="ORF">BOX15_Mlig004398g1</name>
    <name evidence="20" type="ORF">BOX15_Mlig004398g2</name>
</gene>
<evidence type="ECO:0000259" key="18">
    <source>
        <dbReference type="PROSITE" id="PS51285"/>
    </source>
</evidence>
<feature type="region of interest" description="Disordered" evidence="16">
    <location>
        <begin position="232"/>
        <end position="335"/>
    </location>
</feature>
<dbReference type="PROSITE" id="PS51285">
    <property type="entry name" value="AGC_KINASE_CTER"/>
    <property type="match status" value="1"/>
</dbReference>
<name>A0A267FC36_9PLAT</name>
<dbReference type="FunFam" id="3.30.200.20:FF:000391">
    <property type="entry name" value="Large tumor suppressor kinase 1"/>
    <property type="match status" value="1"/>
</dbReference>
<feature type="region of interest" description="Disordered" evidence="16">
    <location>
        <begin position="729"/>
        <end position="756"/>
    </location>
</feature>
<evidence type="ECO:0000256" key="13">
    <source>
        <dbReference type="ARBA" id="ARBA00047899"/>
    </source>
</evidence>
<reference evidence="19 21" key="1">
    <citation type="submission" date="2017-06" db="EMBL/GenBank/DDBJ databases">
        <title>A platform for efficient transgenesis in Macrostomum lignano, a flatworm model organism for stem cell research.</title>
        <authorList>
            <person name="Berezikov E."/>
        </authorList>
    </citation>
    <scope>NUCLEOTIDE SEQUENCE [LARGE SCALE GENOMIC DNA]</scope>
    <source>
        <strain evidence="19">DV1</strain>
        <tissue evidence="19">Whole organism</tissue>
    </source>
</reference>
<evidence type="ECO:0000313" key="19">
    <source>
        <dbReference type="EMBL" id="PAA71340.1"/>
    </source>
</evidence>
<dbReference type="Pfam" id="PF00069">
    <property type="entry name" value="Pkinase"/>
    <property type="match status" value="1"/>
</dbReference>
<keyword evidence="21" id="KW-1185">Reference proteome</keyword>
<evidence type="ECO:0000313" key="21">
    <source>
        <dbReference type="Proteomes" id="UP000215902"/>
    </source>
</evidence>
<evidence type="ECO:0000256" key="15">
    <source>
        <dbReference type="PROSITE-ProRule" id="PRU10141"/>
    </source>
</evidence>
<dbReference type="SUPFAM" id="SSF56112">
    <property type="entry name" value="Protein kinase-like (PK-like)"/>
    <property type="match status" value="1"/>
</dbReference>
<dbReference type="OrthoDB" id="3638488at2759"/>
<dbReference type="PROSITE" id="PS00108">
    <property type="entry name" value="PROTEIN_KINASE_ST"/>
    <property type="match status" value="1"/>
</dbReference>
<evidence type="ECO:0000256" key="12">
    <source>
        <dbReference type="ARBA" id="ARBA00022842"/>
    </source>
</evidence>
<evidence type="ECO:0000256" key="4">
    <source>
        <dbReference type="ARBA" id="ARBA00022490"/>
    </source>
</evidence>
<keyword evidence="7" id="KW-0808">Transferase</keyword>
<evidence type="ECO:0000256" key="9">
    <source>
        <dbReference type="ARBA" id="ARBA00022741"/>
    </source>
</evidence>
<evidence type="ECO:0000256" key="3">
    <source>
        <dbReference type="ARBA" id="ARBA00012513"/>
    </source>
</evidence>
<evidence type="ECO:0000256" key="11">
    <source>
        <dbReference type="ARBA" id="ARBA00022840"/>
    </source>
</evidence>
<dbReference type="InterPro" id="IPR008271">
    <property type="entry name" value="Ser/Thr_kinase_AS"/>
</dbReference>
<dbReference type="FunFam" id="1.10.510.10:FF:000024">
    <property type="entry name" value="Probable serine/threonine-protein kinase cot-1"/>
    <property type="match status" value="1"/>
</dbReference>
<dbReference type="GO" id="GO:1900181">
    <property type="term" value="P:negative regulation of protein localization to nucleus"/>
    <property type="evidence" value="ECO:0007669"/>
    <property type="project" value="UniProtKB-ARBA"/>
</dbReference>
<dbReference type="Proteomes" id="UP000215902">
    <property type="component" value="Unassembled WGS sequence"/>
</dbReference>
<keyword evidence="4" id="KW-0963">Cytoplasm</keyword>
<dbReference type="PROSITE" id="PS00107">
    <property type="entry name" value="PROTEIN_KINASE_ATP"/>
    <property type="match status" value="1"/>
</dbReference>
<comment type="catalytic activity">
    <reaction evidence="14">
        <text>L-seryl-[protein] + ATP = O-phospho-L-seryl-[protein] + ADP + H(+)</text>
        <dbReference type="Rhea" id="RHEA:17989"/>
        <dbReference type="Rhea" id="RHEA-COMP:9863"/>
        <dbReference type="Rhea" id="RHEA-COMP:11604"/>
        <dbReference type="ChEBI" id="CHEBI:15378"/>
        <dbReference type="ChEBI" id="CHEBI:29999"/>
        <dbReference type="ChEBI" id="CHEBI:30616"/>
        <dbReference type="ChEBI" id="CHEBI:83421"/>
        <dbReference type="ChEBI" id="CHEBI:456216"/>
        <dbReference type="EC" id="2.7.11.1"/>
    </reaction>
</comment>
<dbReference type="InterPro" id="IPR050839">
    <property type="entry name" value="Rho-assoc_Ser/Thr_Kinase"/>
</dbReference>
<comment type="cofactor">
    <cofactor evidence="1">
        <name>Mg(2+)</name>
        <dbReference type="ChEBI" id="CHEBI:18420"/>
    </cofactor>
</comment>
<keyword evidence="9 15" id="KW-0547">Nucleotide-binding</keyword>
<keyword evidence="12" id="KW-0460">Magnesium</keyword>
<dbReference type="InterPro" id="IPR011009">
    <property type="entry name" value="Kinase-like_dom_sf"/>
</dbReference>
<dbReference type="SMART" id="SM00220">
    <property type="entry name" value="S_TKc"/>
    <property type="match status" value="1"/>
</dbReference>
<feature type="compositionally biased region" description="Low complexity" evidence="16">
    <location>
        <begin position="302"/>
        <end position="329"/>
    </location>
</feature>
<dbReference type="Gene3D" id="3.30.200.20">
    <property type="entry name" value="Phosphorylase Kinase, domain 1"/>
    <property type="match status" value="1"/>
</dbReference>
<dbReference type="GO" id="GO:0046872">
    <property type="term" value="F:metal ion binding"/>
    <property type="evidence" value="ECO:0007669"/>
    <property type="project" value="UniProtKB-KW"/>
</dbReference>
<dbReference type="GO" id="GO:0071944">
    <property type="term" value="C:cell periphery"/>
    <property type="evidence" value="ECO:0007669"/>
    <property type="project" value="UniProtKB-ARBA"/>
</dbReference>
<comment type="caution">
    <text evidence="19">The sequence shown here is derived from an EMBL/GenBank/DDBJ whole genome shotgun (WGS) entry which is preliminary data.</text>
</comment>
<keyword evidence="6" id="KW-0597">Phosphoprotein</keyword>
<dbReference type="InterPro" id="IPR017441">
    <property type="entry name" value="Protein_kinase_ATP_BS"/>
</dbReference>
<dbReference type="CDD" id="cd21774">
    <property type="entry name" value="MobB_LATS"/>
    <property type="match status" value="1"/>
</dbReference>
<dbReference type="PANTHER" id="PTHR22988:SF76">
    <property type="entry name" value="CHROMOSOME UNDETERMINED SCAFFOLD_135, WHOLE GENOME SHOTGUN SEQUENCE"/>
    <property type="match status" value="1"/>
</dbReference>
<evidence type="ECO:0000256" key="6">
    <source>
        <dbReference type="ARBA" id="ARBA00022553"/>
    </source>
</evidence>
<feature type="non-terminal residue" evidence="19">
    <location>
        <position position="1"/>
    </location>
</feature>
<keyword evidence="10" id="KW-0418">Kinase</keyword>
<dbReference type="Gene3D" id="1.10.510.10">
    <property type="entry name" value="Transferase(Phosphotransferase) domain 1"/>
    <property type="match status" value="1"/>
</dbReference>
<evidence type="ECO:0000313" key="20">
    <source>
        <dbReference type="EMBL" id="PAA75452.1"/>
    </source>
</evidence>
<dbReference type="STRING" id="282301.A0A267FC36"/>
<evidence type="ECO:0000256" key="8">
    <source>
        <dbReference type="ARBA" id="ARBA00022723"/>
    </source>
</evidence>
<sequence length="774" mass="85354">PPPPLPPRRIRPALAAAVQTRPPVVLRTVCSREIPRPTAFRAEPVASVAAAAAAAAAGGAAPVVVTSATGSVATANSSPSSAVGPPAYPTAWFAATAAPVSATVVSATSLTCLPSYVQQQQQQLQFQQQVPVQFLMQYRQQQQQQQFQQYRPINAPAAPAPPPRTARRSSLIGSNNVNLASAALSSSGGGGGGGVGGAVQPVFYSPTLSTPGGIGDTGTMIVRCSSLGALNTSTSSSAEAAAVADSSRRRPRLVEQQQQQQALAGATGGGSDVASLTDTDSQVGGDDLGPLESPGSPPPMSTTPLTQPLQQQHEASLHQLPQSQQQHQQRSASTIRHVPAAACKFYLEHHFENLMKHHHERIKRRQKLEEEMNKVKLSEQAQEQLRQLLSMKESRHLRMKRSKLNVGMFHKHALLGVGAFGEVHLVRKKDNDQLYAMKTLRKSQVALRNQAAHVNAERDILGEADNEWIVKLYYSFQDEKNLYFVMEYIPGGDLMSLLIKKGIFEENLSRFYMAEMTLAIESVHRMGFCHRDIKPDNVLLCSNGHIKLTDFGLCTGFRWSHNSTYWNGGIPEDSVDMSNDYTSKPLERRKRRHRRHCQSLVGTPNYIAPEILQRRHYTKSCDWWSLGVIAFEMMVGHPPFLARSPAETQHKVINWRQFLHVPPAARLRQEASDIIYRLCADPGERLSDPANIKAHPFFCTPDPVNWDTLLHSIAPYVPLIRDELDTSNFDPVEEDARGADSDGDDTSEQLAQDGINPHEKFPDFTYRRFFDSIY</sequence>
<comment type="subcellular location">
    <subcellularLocation>
        <location evidence="2">Cytoplasm</location>
    </subcellularLocation>
</comment>
<dbReference type="InterPro" id="IPR000961">
    <property type="entry name" value="AGC-kinase_C"/>
</dbReference>
<keyword evidence="8" id="KW-0479">Metal-binding</keyword>
<dbReference type="SMART" id="SM00133">
    <property type="entry name" value="S_TK_X"/>
    <property type="match status" value="1"/>
</dbReference>